<evidence type="ECO:0000313" key="1">
    <source>
        <dbReference type="EMBL" id="TVM33035.1"/>
    </source>
</evidence>
<dbReference type="EMBL" id="QMIF01000008">
    <property type="protein sequence ID" value="TVM33035.1"/>
    <property type="molecule type" value="Genomic_DNA"/>
</dbReference>
<dbReference type="Proteomes" id="UP000434052">
    <property type="component" value="Unassembled WGS sequence"/>
</dbReference>
<protein>
    <submittedName>
        <fullName evidence="1">Uncharacterized protein</fullName>
    </submittedName>
</protein>
<proteinExistence type="predicted"/>
<name>A0A6P1ZEI8_9BACT</name>
<evidence type="ECO:0000313" key="2">
    <source>
        <dbReference type="Proteomes" id="UP000434052"/>
    </source>
</evidence>
<sequence length="93" mass="10442">MATTEYDYSMTAHDRMEDLGFFRYDTNRGRSAYVKMLGKDEPGRFVVVADSTGRNAPSEDSTPVLVATYGDELTATSVSEYPSLEAFLRRLEN</sequence>
<gene>
    <name evidence="1" type="ORF">DQK91_12785</name>
</gene>
<dbReference type="AlphaFoldDB" id="A0A6P1ZEI8"/>
<accession>A0A6P1ZEI8</accession>
<reference evidence="1 2" key="1">
    <citation type="submission" date="2018-06" db="EMBL/GenBank/DDBJ databases">
        <title>Complete genome of Desulfovibrio marinus P48SEP.</title>
        <authorList>
            <person name="Crispim J.S."/>
            <person name="Vidigal P.M.P."/>
            <person name="Silva L.C.F."/>
            <person name="Araujo L.C."/>
            <person name="Laguardia C.N."/>
            <person name="Dias R.S."/>
            <person name="Sousa M.P."/>
            <person name="Paula S.O."/>
            <person name="Silva C."/>
        </authorList>
    </citation>
    <scope>NUCLEOTIDE SEQUENCE [LARGE SCALE GENOMIC DNA]</scope>
    <source>
        <strain evidence="1 2">P48SEP</strain>
    </source>
</reference>
<organism evidence="1 2">
    <name type="scientific">Oceanidesulfovibrio marinus</name>
    <dbReference type="NCBI Taxonomy" id="370038"/>
    <lineage>
        <taxon>Bacteria</taxon>
        <taxon>Pseudomonadati</taxon>
        <taxon>Thermodesulfobacteriota</taxon>
        <taxon>Desulfovibrionia</taxon>
        <taxon>Desulfovibrionales</taxon>
        <taxon>Desulfovibrionaceae</taxon>
        <taxon>Oceanidesulfovibrio</taxon>
    </lineage>
</organism>
<comment type="caution">
    <text evidence="1">The sequence shown here is derived from an EMBL/GenBank/DDBJ whole genome shotgun (WGS) entry which is preliminary data.</text>
</comment>